<evidence type="ECO:0008006" key="3">
    <source>
        <dbReference type="Google" id="ProtNLM"/>
    </source>
</evidence>
<name>A0ABR7PMD5_9BURK</name>
<evidence type="ECO:0000313" key="2">
    <source>
        <dbReference type="Proteomes" id="UP000736373"/>
    </source>
</evidence>
<accession>A0ABR7PMD5</accession>
<dbReference type="EMBL" id="VZQQ01000009">
    <property type="protein sequence ID" value="MBC8747541.1"/>
    <property type="molecule type" value="Genomic_DNA"/>
</dbReference>
<dbReference type="Proteomes" id="UP000736373">
    <property type="component" value="Unassembled WGS sequence"/>
</dbReference>
<organism evidence="1 2">
    <name type="scientific">Paraburkholderia podalyriae</name>
    <dbReference type="NCBI Taxonomy" id="1938811"/>
    <lineage>
        <taxon>Bacteria</taxon>
        <taxon>Pseudomonadati</taxon>
        <taxon>Pseudomonadota</taxon>
        <taxon>Betaproteobacteria</taxon>
        <taxon>Burkholderiales</taxon>
        <taxon>Burkholderiaceae</taxon>
        <taxon>Paraburkholderia</taxon>
    </lineage>
</organism>
<gene>
    <name evidence="1" type="ORF">F6X42_13280</name>
</gene>
<keyword evidence="2" id="KW-1185">Reference proteome</keyword>
<proteinExistence type="predicted"/>
<sequence>MPDVRQNRSCAIHARERADSASCNHNRASPRAASKRRTAALRATLVITFAVAATAACSTGAERIVAQPPGQQTCNVAGKFCDTFFGP</sequence>
<comment type="caution">
    <text evidence="1">The sequence shown here is derived from an EMBL/GenBank/DDBJ whole genome shotgun (WGS) entry which is preliminary data.</text>
</comment>
<reference evidence="1 2" key="1">
    <citation type="submission" date="2019-09" db="EMBL/GenBank/DDBJ databases">
        <title>Paraburkholderia podalyriae sp. nov., A South African Podalyria-associated rhizobium.</title>
        <authorList>
            <person name="Mavima L."/>
            <person name="Beukes C.W."/>
            <person name="Palmer M."/>
            <person name="De Meyer S.E."/>
            <person name="James E.K."/>
            <person name="Maluk M."/>
            <person name="Avontuur J.R."/>
            <person name="Chan W.Y."/>
            <person name="Venter S.N."/>
            <person name="Steenkamp E.T."/>
        </authorList>
    </citation>
    <scope>NUCLEOTIDE SEQUENCE [LARGE SCALE GENOMIC DNA]</scope>
    <source>
        <strain evidence="1 2">WC7.3b</strain>
    </source>
</reference>
<protein>
    <recommendedName>
        <fullName evidence="3">Lipoprotein</fullName>
    </recommendedName>
</protein>
<evidence type="ECO:0000313" key="1">
    <source>
        <dbReference type="EMBL" id="MBC8747541.1"/>
    </source>
</evidence>